<gene>
    <name evidence="2" type="ORF">BAE44_0015608</name>
</gene>
<dbReference type="OrthoDB" id="685700at2759"/>
<feature type="compositionally biased region" description="Polar residues" evidence="1">
    <location>
        <begin position="11"/>
        <end position="20"/>
    </location>
</feature>
<reference evidence="2 3" key="1">
    <citation type="submission" date="2016-09" db="EMBL/GenBank/DDBJ databases">
        <title>The draft genome of Dichanthelium oligosanthes: A C3 panicoid grass species.</title>
        <authorList>
            <person name="Studer A.J."/>
            <person name="Schnable J.C."/>
            <person name="Brutnell T.P."/>
        </authorList>
    </citation>
    <scope>NUCLEOTIDE SEQUENCE [LARGE SCALE GENOMIC DNA]</scope>
    <source>
        <strain evidence="3">cv. Kellogg 1175</strain>
        <tissue evidence="2">Leaf</tissue>
    </source>
</reference>
<evidence type="ECO:0000313" key="3">
    <source>
        <dbReference type="Proteomes" id="UP000095767"/>
    </source>
</evidence>
<comment type="caution">
    <text evidence="2">The sequence shown here is derived from an EMBL/GenBank/DDBJ whole genome shotgun (WGS) entry which is preliminary data.</text>
</comment>
<feature type="region of interest" description="Disordered" evidence="1">
    <location>
        <begin position="1"/>
        <end position="20"/>
    </location>
</feature>
<proteinExistence type="predicted"/>
<sequence length="152" mass="17061">MRISRKGPGNSLFSSTTPRSKLGVSMTSHWTNSSYIAWRRFFLHFNSKNFISASAPLDPGDLYVDQLLSSLVALELSLVIYHPTLSLSDDDDTVYFMNMIVPGDDKAWAIAVNMRTKELLGVAQFAAERTEDVPFTYAHCRISKYLTGSRES</sequence>
<keyword evidence="3" id="KW-1185">Reference proteome</keyword>
<protein>
    <recommendedName>
        <fullName evidence="4">DUF1618 domain-containing protein</fullName>
    </recommendedName>
</protein>
<dbReference type="Proteomes" id="UP000095767">
    <property type="component" value="Unassembled WGS sequence"/>
</dbReference>
<name>A0A1E5VDZ5_9POAL</name>
<dbReference type="EMBL" id="LWDX02042725">
    <property type="protein sequence ID" value="OEL23373.1"/>
    <property type="molecule type" value="Genomic_DNA"/>
</dbReference>
<dbReference type="PANTHER" id="PTHR33074">
    <property type="entry name" value="EXPRESSED PROTEIN-RELATED"/>
    <property type="match status" value="1"/>
</dbReference>
<evidence type="ECO:0000313" key="2">
    <source>
        <dbReference type="EMBL" id="OEL23373.1"/>
    </source>
</evidence>
<organism evidence="2 3">
    <name type="scientific">Dichanthelium oligosanthes</name>
    <dbReference type="NCBI Taxonomy" id="888268"/>
    <lineage>
        <taxon>Eukaryota</taxon>
        <taxon>Viridiplantae</taxon>
        <taxon>Streptophyta</taxon>
        <taxon>Embryophyta</taxon>
        <taxon>Tracheophyta</taxon>
        <taxon>Spermatophyta</taxon>
        <taxon>Magnoliopsida</taxon>
        <taxon>Liliopsida</taxon>
        <taxon>Poales</taxon>
        <taxon>Poaceae</taxon>
        <taxon>PACMAD clade</taxon>
        <taxon>Panicoideae</taxon>
        <taxon>Panicodae</taxon>
        <taxon>Paniceae</taxon>
        <taxon>Dichantheliinae</taxon>
        <taxon>Dichanthelium</taxon>
    </lineage>
</organism>
<dbReference type="PANTHER" id="PTHR33074:SF139">
    <property type="entry name" value="OS09G0567000 PROTEIN"/>
    <property type="match status" value="1"/>
</dbReference>
<accession>A0A1E5VDZ5</accession>
<evidence type="ECO:0000256" key="1">
    <source>
        <dbReference type="SAM" id="MobiDB-lite"/>
    </source>
</evidence>
<dbReference type="AlphaFoldDB" id="A0A1E5VDZ5"/>
<evidence type="ECO:0008006" key="4">
    <source>
        <dbReference type="Google" id="ProtNLM"/>
    </source>
</evidence>